<dbReference type="InterPro" id="IPR036663">
    <property type="entry name" value="Fumarylacetoacetase_C_sf"/>
</dbReference>
<dbReference type="GO" id="GO:0016853">
    <property type="term" value="F:isomerase activity"/>
    <property type="evidence" value="ECO:0007669"/>
    <property type="project" value="UniProtKB-ARBA"/>
</dbReference>
<dbReference type="PANTHER" id="PTHR11820">
    <property type="entry name" value="ACYLPYRUVASE"/>
    <property type="match status" value="1"/>
</dbReference>
<gene>
    <name evidence="4" type="ORF">UFOPK1433_00131</name>
    <name evidence="5" type="ORF">UFOPK1843_00862</name>
</gene>
<dbReference type="Gene3D" id="3.90.850.10">
    <property type="entry name" value="Fumarylacetoacetase-like, C-terminal domain"/>
    <property type="match status" value="1"/>
</dbReference>
<evidence type="ECO:0000259" key="2">
    <source>
        <dbReference type="Pfam" id="PF01557"/>
    </source>
</evidence>
<dbReference type="Pfam" id="PF01557">
    <property type="entry name" value="FAA_hydrolase"/>
    <property type="match status" value="1"/>
</dbReference>
<protein>
    <submittedName>
        <fullName evidence="4">Unannotated protein</fullName>
    </submittedName>
</protein>
<evidence type="ECO:0000313" key="4">
    <source>
        <dbReference type="EMBL" id="CAB4534367.1"/>
    </source>
</evidence>
<dbReference type="EMBL" id="CAEZUR010000066">
    <property type="protein sequence ID" value="CAB4611508.1"/>
    <property type="molecule type" value="Genomic_DNA"/>
</dbReference>
<dbReference type="SUPFAM" id="SSF56529">
    <property type="entry name" value="FAH"/>
    <property type="match status" value="1"/>
</dbReference>
<feature type="domain" description="Fumarylacetoacetase-like C-terminal" evidence="2">
    <location>
        <begin position="57"/>
        <end position="252"/>
    </location>
</feature>
<organism evidence="4">
    <name type="scientific">freshwater metagenome</name>
    <dbReference type="NCBI Taxonomy" id="449393"/>
    <lineage>
        <taxon>unclassified sequences</taxon>
        <taxon>metagenomes</taxon>
        <taxon>ecological metagenomes</taxon>
    </lineage>
</organism>
<reference evidence="4" key="1">
    <citation type="submission" date="2020-05" db="EMBL/GenBank/DDBJ databases">
        <authorList>
            <person name="Chiriac C."/>
            <person name="Salcher M."/>
            <person name="Ghai R."/>
            <person name="Kavagutti S V."/>
        </authorList>
    </citation>
    <scope>NUCLEOTIDE SEQUENCE</scope>
</reference>
<dbReference type="InterPro" id="IPR018833">
    <property type="entry name" value="Rv2993c-like_N"/>
</dbReference>
<feature type="domain" description="Rv2993c-like N-terminal" evidence="3">
    <location>
        <begin position="1"/>
        <end position="51"/>
    </location>
</feature>
<evidence type="ECO:0000256" key="1">
    <source>
        <dbReference type="ARBA" id="ARBA00022723"/>
    </source>
</evidence>
<dbReference type="EMBL" id="CAEZSN010000008">
    <property type="protein sequence ID" value="CAB4534367.1"/>
    <property type="molecule type" value="Genomic_DNA"/>
</dbReference>
<accession>A0A6J6B6P4</accession>
<evidence type="ECO:0000313" key="5">
    <source>
        <dbReference type="EMBL" id="CAB4611508.1"/>
    </source>
</evidence>
<dbReference type="Pfam" id="PF10370">
    <property type="entry name" value="Rv2993c-like_N"/>
    <property type="match status" value="1"/>
</dbReference>
<dbReference type="GO" id="GO:0019752">
    <property type="term" value="P:carboxylic acid metabolic process"/>
    <property type="evidence" value="ECO:0007669"/>
    <property type="project" value="UniProtKB-ARBA"/>
</dbReference>
<dbReference type="Gene3D" id="2.30.30.370">
    <property type="entry name" value="FAH"/>
    <property type="match status" value="1"/>
</dbReference>
<dbReference type="GO" id="GO:0046872">
    <property type="term" value="F:metal ion binding"/>
    <property type="evidence" value="ECO:0007669"/>
    <property type="project" value="UniProtKB-KW"/>
</dbReference>
<dbReference type="GO" id="GO:0018773">
    <property type="term" value="F:acetylpyruvate hydrolase activity"/>
    <property type="evidence" value="ECO:0007669"/>
    <property type="project" value="TreeGrafter"/>
</dbReference>
<dbReference type="FunFam" id="3.90.850.10:FF:000002">
    <property type="entry name" value="2-hydroxyhepta-2,4-diene-1,7-dioate isomerase"/>
    <property type="match status" value="1"/>
</dbReference>
<dbReference type="AlphaFoldDB" id="A0A6J6B6P4"/>
<dbReference type="PANTHER" id="PTHR11820:SF7">
    <property type="entry name" value="ACYLPYRUVASE FAHD1, MITOCHONDRIAL"/>
    <property type="match status" value="1"/>
</dbReference>
<name>A0A6J6B6P4_9ZZZZ</name>
<sequence>MKIAKFAYKGVPAWGLVDGPELVLFKGHPLFNNYETSGDRLPLKDVQLMPPVLPTTKILCIGKNYEDHAIEMGLGIPTEPLIFFKPTSALIGPEESIVIPSKITTDVDPEGELVIVIGQLAKDVSEAEAMDYVWGFTIGNDVSARDIQDRDGQWARAKGFDTFCPLGPWIETEFVPEGQVLETRVDGEIRQRSATDKMMFDIPRIIAHVTAAMTLLPGDVIFTGTPAGVGRIEPGQVVEIEIEGIGVLRNPVM</sequence>
<evidence type="ECO:0000259" key="3">
    <source>
        <dbReference type="Pfam" id="PF10370"/>
    </source>
</evidence>
<proteinExistence type="predicted"/>
<keyword evidence="1" id="KW-0479">Metal-binding</keyword>
<dbReference type="InterPro" id="IPR011234">
    <property type="entry name" value="Fumarylacetoacetase-like_C"/>
</dbReference>